<evidence type="ECO:0000256" key="3">
    <source>
        <dbReference type="ARBA" id="ARBA00022475"/>
    </source>
</evidence>
<name>A0A7W6A688_9CAUL</name>
<dbReference type="Proteomes" id="UP000532936">
    <property type="component" value="Unassembled WGS sequence"/>
</dbReference>
<dbReference type="AlphaFoldDB" id="A0A7W6A688"/>
<dbReference type="PANTHER" id="PTHR37937">
    <property type="entry name" value="CONJUGATIVE TRANSFER: DNA TRANSPORT"/>
    <property type="match status" value="1"/>
</dbReference>
<dbReference type="SUPFAM" id="SSF52540">
    <property type="entry name" value="P-loop containing nucleoside triphosphate hydrolases"/>
    <property type="match status" value="1"/>
</dbReference>
<evidence type="ECO:0000256" key="5">
    <source>
        <dbReference type="ARBA" id="ARBA00022989"/>
    </source>
</evidence>
<evidence type="ECO:0000256" key="1">
    <source>
        <dbReference type="ARBA" id="ARBA00004651"/>
    </source>
</evidence>
<dbReference type="Gene3D" id="3.40.50.300">
    <property type="entry name" value="P-loop containing nucleotide triphosphate hydrolases"/>
    <property type="match status" value="1"/>
</dbReference>
<dbReference type="InterPro" id="IPR051539">
    <property type="entry name" value="T4SS-coupling_protein"/>
</dbReference>
<dbReference type="EMBL" id="JACIDA010000002">
    <property type="protein sequence ID" value="MBB3872927.1"/>
    <property type="molecule type" value="Genomic_DNA"/>
</dbReference>
<dbReference type="PANTHER" id="PTHR37937:SF1">
    <property type="entry name" value="CONJUGATIVE TRANSFER: DNA TRANSPORT"/>
    <property type="match status" value="1"/>
</dbReference>
<keyword evidence="3" id="KW-1003">Cell membrane</keyword>
<dbReference type="InterPro" id="IPR027417">
    <property type="entry name" value="P-loop_NTPase"/>
</dbReference>
<feature type="transmembrane region" description="Helical" evidence="8">
    <location>
        <begin position="6"/>
        <end position="34"/>
    </location>
</feature>
<sequence>MVRWVFGWIGLTATLIGGYLMGTIVGLVFIIPFILIRHTNETEQNWLLLAAGSTGALIAWLKRRAAGAGLEDAGDVHGSARWASEREVRASLVGGDGLIVGRENRRNGALLRYDGEQHLITIAPTRSGKGVGAIIPNLLTANRSILCIDPKGENARITERARLGFGPVEVLDPFGASGVPSAAFNPLDGLDPDGLELAEDAALLADALVYDPPGQTGEAHWNEEAKALISGIILHVVCSEHPGTRNLVTVRERLTSAPEAFDEMLAVMQKSRCAGGLVARAANRHLSKSGREAAGVLSSAQRHTHFLDSQRMAAVLEHSDFRFEDLKAGVGTVFLVLPPERLSTHARWLRLLVAQAIGALAQSPARPERPVLLLLDEFAALGRLEPLEQAFGLMAGYGLQLWPILQDLHQLRSVYGERAGTFLSNAGLIQIFNVGDVETASWVSRSMGSGTVAYRTASSGESQSPGPMMFSQTSTNTSTTDHLVKRELLTPDEVMRLDSSLEILLRQGQAPVAALKVRYFSDPEFVGTIK</sequence>
<keyword evidence="5 8" id="KW-1133">Transmembrane helix</keyword>
<comment type="similarity">
    <text evidence="2">Belongs to the VirD4/TraG family.</text>
</comment>
<reference evidence="9 10" key="1">
    <citation type="submission" date="2020-08" db="EMBL/GenBank/DDBJ databases">
        <title>Genomic Encyclopedia of Type Strains, Phase IV (KMG-IV): sequencing the most valuable type-strain genomes for metagenomic binning, comparative biology and taxonomic classification.</title>
        <authorList>
            <person name="Goeker M."/>
        </authorList>
    </citation>
    <scope>NUCLEOTIDE SEQUENCE [LARGE SCALE GENOMIC DNA]</scope>
    <source>
        <strain evidence="9 10">DSM 14878</strain>
    </source>
</reference>
<feature type="transmembrane region" description="Helical" evidence="8">
    <location>
        <begin position="46"/>
        <end position="61"/>
    </location>
</feature>
<comment type="subcellular location">
    <subcellularLocation>
        <location evidence="1">Cell membrane</location>
        <topology evidence="1">Multi-pass membrane protein</topology>
    </subcellularLocation>
</comment>
<evidence type="ECO:0000313" key="10">
    <source>
        <dbReference type="Proteomes" id="UP000532936"/>
    </source>
</evidence>
<dbReference type="Pfam" id="PF02534">
    <property type="entry name" value="T4SS-DNA_transf"/>
    <property type="match status" value="1"/>
</dbReference>
<proteinExistence type="inferred from homology"/>
<protein>
    <submittedName>
        <fullName evidence="9">Type IV secretion system protein VirD4</fullName>
    </submittedName>
</protein>
<evidence type="ECO:0000256" key="8">
    <source>
        <dbReference type="SAM" id="Phobius"/>
    </source>
</evidence>
<evidence type="ECO:0000256" key="7">
    <source>
        <dbReference type="SAM" id="MobiDB-lite"/>
    </source>
</evidence>
<evidence type="ECO:0000256" key="4">
    <source>
        <dbReference type="ARBA" id="ARBA00022692"/>
    </source>
</evidence>
<gene>
    <name evidence="9" type="ORF">GGR11_002480</name>
</gene>
<dbReference type="InterPro" id="IPR003688">
    <property type="entry name" value="TraG/VirD4"/>
</dbReference>
<dbReference type="CDD" id="cd01127">
    <property type="entry name" value="TrwB_TraG_TraD_VirD4"/>
    <property type="match status" value="2"/>
</dbReference>
<dbReference type="RefSeq" id="WP_183197392.1">
    <property type="nucleotide sequence ID" value="NZ_JACIDA010000002.1"/>
</dbReference>
<evidence type="ECO:0000256" key="2">
    <source>
        <dbReference type="ARBA" id="ARBA00008806"/>
    </source>
</evidence>
<organism evidence="9 10">
    <name type="scientific">Brevundimonas mediterranea</name>
    <dbReference type="NCBI Taxonomy" id="74329"/>
    <lineage>
        <taxon>Bacteria</taxon>
        <taxon>Pseudomonadati</taxon>
        <taxon>Pseudomonadota</taxon>
        <taxon>Alphaproteobacteria</taxon>
        <taxon>Caulobacterales</taxon>
        <taxon>Caulobacteraceae</taxon>
        <taxon>Brevundimonas</taxon>
    </lineage>
</organism>
<feature type="region of interest" description="Disordered" evidence="7">
    <location>
        <begin position="456"/>
        <end position="476"/>
    </location>
</feature>
<keyword evidence="4 8" id="KW-0812">Transmembrane</keyword>
<evidence type="ECO:0000313" key="9">
    <source>
        <dbReference type="EMBL" id="MBB3872927.1"/>
    </source>
</evidence>
<comment type="caution">
    <text evidence="9">The sequence shown here is derived from an EMBL/GenBank/DDBJ whole genome shotgun (WGS) entry which is preliminary data.</text>
</comment>
<dbReference type="GO" id="GO:0005886">
    <property type="term" value="C:plasma membrane"/>
    <property type="evidence" value="ECO:0007669"/>
    <property type="project" value="UniProtKB-SubCell"/>
</dbReference>
<evidence type="ECO:0000256" key="6">
    <source>
        <dbReference type="ARBA" id="ARBA00023136"/>
    </source>
</evidence>
<accession>A0A7W6A688</accession>
<keyword evidence="6 8" id="KW-0472">Membrane</keyword>